<evidence type="ECO:0008006" key="6">
    <source>
        <dbReference type="Google" id="ProtNLM"/>
    </source>
</evidence>
<evidence type="ECO:0000256" key="2">
    <source>
        <dbReference type="ARBA" id="ARBA00022603"/>
    </source>
</evidence>
<dbReference type="PANTHER" id="PTHR12049">
    <property type="entry name" value="PROTEIN ARGININE METHYLTRANSFERASE NDUFAF7, MITOCHONDRIAL"/>
    <property type="match status" value="1"/>
</dbReference>
<evidence type="ECO:0000313" key="5">
    <source>
        <dbReference type="EMBL" id="SUZ99249.1"/>
    </source>
</evidence>
<protein>
    <recommendedName>
        <fullName evidence="6">SAM-dependent methyltransferase</fullName>
    </recommendedName>
</protein>
<dbReference type="GO" id="GO:0035243">
    <property type="term" value="F:protein-arginine omega-N symmetric methyltransferase activity"/>
    <property type="evidence" value="ECO:0007669"/>
    <property type="project" value="TreeGrafter"/>
</dbReference>
<evidence type="ECO:0000256" key="1">
    <source>
        <dbReference type="ARBA" id="ARBA00004173"/>
    </source>
</evidence>
<dbReference type="AlphaFoldDB" id="A0A381S702"/>
<dbReference type="InterPro" id="IPR029063">
    <property type="entry name" value="SAM-dependent_MTases_sf"/>
</dbReference>
<keyword evidence="2" id="KW-0489">Methyltransferase</keyword>
<comment type="subcellular location">
    <subcellularLocation>
        <location evidence="1">Mitochondrion</location>
    </subcellularLocation>
</comment>
<dbReference type="Pfam" id="PF02636">
    <property type="entry name" value="Methyltransf_28"/>
    <property type="match status" value="2"/>
</dbReference>
<dbReference type="Gene3D" id="3.40.50.12710">
    <property type="match status" value="1"/>
</dbReference>
<dbReference type="GO" id="GO:0032259">
    <property type="term" value="P:methylation"/>
    <property type="evidence" value="ECO:0007669"/>
    <property type="project" value="UniProtKB-KW"/>
</dbReference>
<dbReference type="InterPro" id="IPR003788">
    <property type="entry name" value="NDUFAF7"/>
</dbReference>
<name>A0A381S702_9ZZZZ</name>
<sequence length="408" mass="44577">MSAESEVRRRIQERGEHGKITFAEFMEVALYWPHGGYYTSREPIGAHGDYYTSPAVHPSFGALLAVQLFQMWREMGRPSAFTVLELGAGSGLLCQDICSYAAGLPDEFDEALHYVCLDRRATFPVVSGTPGTSRVVADGLPFKGLTGCVLSNEYLDAFPVHQVVMTDNGLKEVHVGLSGDELVELHGEPSRPGLVGRLDDLGIGLVPGQTAEINLELEPRFVEIAAALERGFVLTIDYGRTAQDLYDPEARPRGTLVTYHQHVQTDAPLTLLGRQDITAQVDFTSAARIGKKAGLKTLGLVTQRDFLSNLGLNQLQKSLADQNLTPLQMQANRAGIKELVRPGGLGEFKVLVQGKNVGSPTLRELSRSKESFALVESLPVPLLTKHHLSMPSGRNRGAETEFEAFWPT</sequence>
<gene>
    <name evidence="5" type="ORF">METZ01_LOCUS52103</name>
</gene>
<dbReference type="EMBL" id="UINC01002684">
    <property type="protein sequence ID" value="SUZ99249.1"/>
    <property type="molecule type" value="Genomic_DNA"/>
</dbReference>
<accession>A0A381S702</accession>
<dbReference type="GO" id="GO:0005739">
    <property type="term" value="C:mitochondrion"/>
    <property type="evidence" value="ECO:0007669"/>
    <property type="project" value="UniProtKB-SubCell"/>
</dbReference>
<keyword evidence="3" id="KW-0808">Transferase</keyword>
<organism evidence="5">
    <name type="scientific">marine metagenome</name>
    <dbReference type="NCBI Taxonomy" id="408172"/>
    <lineage>
        <taxon>unclassified sequences</taxon>
        <taxon>metagenomes</taxon>
        <taxon>ecological metagenomes</taxon>
    </lineage>
</organism>
<dbReference type="InterPro" id="IPR038375">
    <property type="entry name" value="NDUFAF7_sf"/>
</dbReference>
<keyword evidence="4" id="KW-0496">Mitochondrion</keyword>
<dbReference type="SUPFAM" id="SSF53335">
    <property type="entry name" value="S-adenosyl-L-methionine-dependent methyltransferases"/>
    <property type="match status" value="1"/>
</dbReference>
<reference evidence="5" key="1">
    <citation type="submission" date="2018-05" db="EMBL/GenBank/DDBJ databases">
        <authorList>
            <person name="Lanie J.A."/>
            <person name="Ng W.-L."/>
            <person name="Kazmierczak K.M."/>
            <person name="Andrzejewski T.M."/>
            <person name="Davidsen T.M."/>
            <person name="Wayne K.J."/>
            <person name="Tettelin H."/>
            <person name="Glass J.I."/>
            <person name="Rusch D."/>
            <person name="Podicherti R."/>
            <person name="Tsui H.-C.T."/>
            <person name="Winkler M.E."/>
        </authorList>
    </citation>
    <scope>NUCLEOTIDE SEQUENCE</scope>
</reference>
<evidence type="ECO:0000256" key="4">
    <source>
        <dbReference type="ARBA" id="ARBA00023128"/>
    </source>
</evidence>
<evidence type="ECO:0000256" key="3">
    <source>
        <dbReference type="ARBA" id="ARBA00022679"/>
    </source>
</evidence>
<proteinExistence type="predicted"/>
<dbReference type="PANTHER" id="PTHR12049:SF7">
    <property type="entry name" value="PROTEIN ARGININE METHYLTRANSFERASE NDUFAF7, MITOCHONDRIAL"/>
    <property type="match status" value="1"/>
</dbReference>